<accession>A0AAV6FWE7</accession>
<evidence type="ECO:0000313" key="2">
    <source>
        <dbReference type="Proteomes" id="UP000823561"/>
    </source>
</evidence>
<keyword evidence="2" id="KW-1185">Reference proteome</keyword>
<name>A0AAV6FWE7_9TELE</name>
<evidence type="ECO:0000313" key="1">
    <source>
        <dbReference type="EMBL" id="KAG5266860.1"/>
    </source>
</evidence>
<organism evidence="1 2">
    <name type="scientific">Alosa alosa</name>
    <name type="common">allis shad</name>
    <dbReference type="NCBI Taxonomy" id="278164"/>
    <lineage>
        <taxon>Eukaryota</taxon>
        <taxon>Metazoa</taxon>
        <taxon>Chordata</taxon>
        <taxon>Craniata</taxon>
        <taxon>Vertebrata</taxon>
        <taxon>Euteleostomi</taxon>
        <taxon>Actinopterygii</taxon>
        <taxon>Neopterygii</taxon>
        <taxon>Teleostei</taxon>
        <taxon>Clupei</taxon>
        <taxon>Clupeiformes</taxon>
        <taxon>Clupeoidei</taxon>
        <taxon>Clupeidae</taxon>
        <taxon>Alosa</taxon>
    </lineage>
</organism>
<protein>
    <submittedName>
        <fullName evidence="1">Uncharacterized protein</fullName>
    </submittedName>
</protein>
<comment type="caution">
    <text evidence="1">The sequence shown here is derived from an EMBL/GenBank/DDBJ whole genome shotgun (WGS) entry which is preliminary data.</text>
</comment>
<gene>
    <name evidence="1" type="ORF">AALO_G00237050</name>
</gene>
<dbReference type="EMBL" id="JADWDJ010000018">
    <property type="protein sequence ID" value="KAG5266860.1"/>
    <property type="molecule type" value="Genomic_DNA"/>
</dbReference>
<reference evidence="1" key="1">
    <citation type="submission" date="2020-10" db="EMBL/GenBank/DDBJ databases">
        <title>Chromosome-scale genome assembly of the Allis shad, Alosa alosa.</title>
        <authorList>
            <person name="Margot Z."/>
            <person name="Christophe K."/>
            <person name="Cabau C."/>
            <person name="Louis A."/>
            <person name="Berthelot C."/>
            <person name="Parey E."/>
            <person name="Roest Crollius H."/>
            <person name="Montfort J."/>
            <person name="Robinson-Rechavi M."/>
            <person name="Bucao C."/>
            <person name="Bouchez O."/>
            <person name="Gislard M."/>
            <person name="Lluch J."/>
            <person name="Milhes M."/>
            <person name="Lampietro C."/>
            <person name="Lopez Roques C."/>
            <person name="Donnadieu C."/>
            <person name="Braasch I."/>
            <person name="Desvignes T."/>
            <person name="Postlethwait J."/>
            <person name="Bobe J."/>
            <person name="Guiguen Y."/>
        </authorList>
    </citation>
    <scope>NUCLEOTIDE SEQUENCE</scope>
    <source>
        <strain evidence="1">M-15738</strain>
        <tissue evidence="1">Blood</tissue>
    </source>
</reference>
<sequence>MNNLANNCSRDKDLSVSVSVLGPTQVKNTNKKVDFHSDNSAGLGGNSEKNGYKSRYLSVDYNLVHELKQDEACGKDDLEKGDPKCEAKGDSKCEAMCEAACEAACEPLDCDLDEKRRNRLKSDASEKKRPDSSCKDTKYQSVYVISDEKDECIIATEV</sequence>
<proteinExistence type="predicted"/>
<dbReference type="Proteomes" id="UP000823561">
    <property type="component" value="Chromosome 18"/>
</dbReference>
<dbReference type="AlphaFoldDB" id="A0AAV6FWE7"/>